<feature type="transmembrane region" description="Helical" evidence="3">
    <location>
        <begin position="21"/>
        <end position="42"/>
    </location>
</feature>
<accession>A0AAE1ATG4</accession>
<dbReference type="Gene3D" id="3.40.50.300">
    <property type="entry name" value="P-loop containing nucleotide triphosphate hydrolases"/>
    <property type="match status" value="1"/>
</dbReference>
<dbReference type="FunFam" id="3.40.50.300:FF:000433">
    <property type="entry name" value="Estrogen sulfotransferase"/>
    <property type="match status" value="1"/>
</dbReference>
<evidence type="ECO:0000313" key="6">
    <source>
        <dbReference type="Proteomes" id="UP001283361"/>
    </source>
</evidence>
<dbReference type="GO" id="GO:0008146">
    <property type="term" value="F:sulfotransferase activity"/>
    <property type="evidence" value="ECO:0007669"/>
    <property type="project" value="InterPro"/>
</dbReference>
<keyword evidence="3" id="KW-1133">Transmembrane helix</keyword>
<comment type="similarity">
    <text evidence="1">Belongs to the sulfotransferase 1 family.</text>
</comment>
<dbReference type="EMBL" id="JAWDGP010001180">
    <property type="protein sequence ID" value="KAK3793730.1"/>
    <property type="molecule type" value="Genomic_DNA"/>
</dbReference>
<dbReference type="Proteomes" id="UP001283361">
    <property type="component" value="Unassembled WGS sequence"/>
</dbReference>
<keyword evidence="3" id="KW-0812">Transmembrane</keyword>
<evidence type="ECO:0000256" key="1">
    <source>
        <dbReference type="ARBA" id="ARBA00005771"/>
    </source>
</evidence>
<dbReference type="InterPro" id="IPR027417">
    <property type="entry name" value="P-loop_NTPase"/>
</dbReference>
<dbReference type="InterPro" id="IPR000863">
    <property type="entry name" value="Sulfotransferase_dom"/>
</dbReference>
<reference evidence="5" key="1">
    <citation type="journal article" date="2023" name="G3 (Bethesda)">
        <title>A reference genome for the long-term kleptoplast-retaining sea slug Elysia crispata morphotype clarki.</title>
        <authorList>
            <person name="Eastman K.E."/>
            <person name="Pendleton A.L."/>
            <person name="Shaikh M.A."/>
            <person name="Suttiyut T."/>
            <person name="Ogas R."/>
            <person name="Tomko P."/>
            <person name="Gavelis G."/>
            <person name="Widhalm J.R."/>
            <person name="Wisecaver J.H."/>
        </authorList>
    </citation>
    <scope>NUCLEOTIDE SEQUENCE</scope>
    <source>
        <strain evidence="5">ECLA1</strain>
    </source>
</reference>
<dbReference type="SUPFAM" id="SSF52540">
    <property type="entry name" value="P-loop containing nucleoside triphosphate hydrolases"/>
    <property type="match status" value="1"/>
</dbReference>
<organism evidence="5 6">
    <name type="scientific">Elysia crispata</name>
    <name type="common">lettuce slug</name>
    <dbReference type="NCBI Taxonomy" id="231223"/>
    <lineage>
        <taxon>Eukaryota</taxon>
        <taxon>Metazoa</taxon>
        <taxon>Spiralia</taxon>
        <taxon>Lophotrochozoa</taxon>
        <taxon>Mollusca</taxon>
        <taxon>Gastropoda</taxon>
        <taxon>Heterobranchia</taxon>
        <taxon>Euthyneura</taxon>
        <taxon>Panpulmonata</taxon>
        <taxon>Sacoglossa</taxon>
        <taxon>Placobranchoidea</taxon>
        <taxon>Plakobranchidae</taxon>
        <taxon>Elysia</taxon>
    </lineage>
</organism>
<keyword evidence="3" id="KW-0472">Membrane</keyword>
<feature type="domain" description="Sulfotransferase" evidence="4">
    <location>
        <begin position="95"/>
        <end position="336"/>
    </location>
</feature>
<evidence type="ECO:0000256" key="2">
    <source>
        <dbReference type="ARBA" id="ARBA00022679"/>
    </source>
</evidence>
<evidence type="ECO:0000259" key="4">
    <source>
        <dbReference type="Pfam" id="PF00685"/>
    </source>
</evidence>
<dbReference type="AlphaFoldDB" id="A0AAE1ATG4"/>
<evidence type="ECO:0000313" key="5">
    <source>
        <dbReference type="EMBL" id="KAK3793730.1"/>
    </source>
</evidence>
<evidence type="ECO:0000256" key="3">
    <source>
        <dbReference type="SAM" id="Phobius"/>
    </source>
</evidence>
<sequence length="352" mass="41232">MSSGHQRLDPKQASRRRKLTLATYLSGAIGAILLSAIGVRYYRQVKRRATGIEDIKLEEYSFGRRAWLYKYRGFVFPNLFLDKIRNIHTFDVREDDVWVITFPKSGTTWVQEIVYLLMNDLDTEKALKLNIDIRFPYFEFVEPGLQAIAEMPSPRLIKSHLPFSILPNQMKNKRPKIIYIVRNPKDIVVSYYSFAIKFLKMVPFNGSFEDYCQLFVSDKVDYGPWWKHVSEAWNRRDDDNVLFLVYEDLHLDTGKHVREIANFLGKPVSDEQVDMIVKHCSFESMKQNNSVNYEWMKDAGIANKEVQFMRQGKVGDWKNHLSTEIVRQLDDMVTTKLPPDLSEQIKDSLPED</sequence>
<proteinExistence type="inferred from homology"/>
<protein>
    <recommendedName>
        <fullName evidence="4">Sulfotransferase domain-containing protein</fullName>
    </recommendedName>
</protein>
<keyword evidence="6" id="KW-1185">Reference proteome</keyword>
<dbReference type="PANTHER" id="PTHR11783">
    <property type="entry name" value="SULFOTRANSFERASE SULT"/>
    <property type="match status" value="1"/>
</dbReference>
<keyword evidence="2" id="KW-0808">Transferase</keyword>
<name>A0AAE1ATG4_9GAST</name>
<dbReference type="Pfam" id="PF00685">
    <property type="entry name" value="Sulfotransfer_1"/>
    <property type="match status" value="1"/>
</dbReference>
<comment type="caution">
    <text evidence="5">The sequence shown here is derived from an EMBL/GenBank/DDBJ whole genome shotgun (WGS) entry which is preliminary data.</text>
</comment>
<gene>
    <name evidence="5" type="ORF">RRG08_006551</name>
</gene>